<reference evidence="1 2" key="1">
    <citation type="journal article" date="2016" name="Nat. Commun.">
        <title>Thousands of microbial genomes shed light on interconnected biogeochemical processes in an aquifer system.</title>
        <authorList>
            <person name="Anantharaman K."/>
            <person name="Brown C.T."/>
            <person name="Hug L.A."/>
            <person name="Sharon I."/>
            <person name="Castelle C.J."/>
            <person name="Probst A.J."/>
            <person name="Thomas B.C."/>
            <person name="Singh A."/>
            <person name="Wilkins M.J."/>
            <person name="Karaoz U."/>
            <person name="Brodie E.L."/>
            <person name="Williams K.H."/>
            <person name="Hubbard S.S."/>
            <person name="Banfield J.F."/>
        </authorList>
    </citation>
    <scope>NUCLEOTIDE SEQUENCE [LARGE SCALE GENOMIC DNA]</scope>
</reference>
<dbReference type="AlphaFoldDB" id="A0A1F6CEF3"/>
<accession>A0A1F6CEF3</accession>
<sequence>MLYAIYGDNAIPSRKKLHSIIDSILEAHPETPVAIFDAESFIPEELSNHIAERGLFEKTRVVVFDRVLVDDEIEERLANFVTEMAESENTFVILEEAFSKGLLDVLKKVGAELFEFKAPEQKPTFSVFALTDALGRRDKKKLWVEYQKALRSEGGDDSFLMHVTSMFFWQVKSMLFALGAKTPAEAGMKPFAYQKAKSFLKNYSKKELEKLAGTLVSLPHDARRGLSNLEIALERFILSV</sequence>
<dbReference type="Gene3D" id="3.40.50.300">
    <property type="entry name" value="P-loop containing nucleotide triphosphate hydrolases"/>
    <property type="match status" value="1"/>
</dbReference>
<gene>
    <name evidence="1" type="ORF">A2671_00655</name>
</gene>
<organism evidence="1 2">
    <name type="scientific">Candidatus Kaiserbacteria bacterium RIFCSPHIGHO2_01_FULL_49_13</name>
    <dbReference type="NCBI Taxonomy" id="1798477"/>
    <lineage>
        <taxon>Bacteria</taxon>
        <taxon>Candidatus Kaiseribacteriota</taxon>
    </lineage>
</organism>
<protein>
    <recommendedName>
        <fullName evidence="3">DNA polymerase III delta N-terminal domain-containing protein</fullName>
    </recommendedName>
</protein>
<evidence type="ECO:0008006" key="3">
    <source>
        <dbReference type="Google" id="ProtNLM"/>
    </source>
</evidence>
<comment type="caution">
    <text evidence="1">The sequence shown here is derived from an EMBL/GenBank/DDBJ whole genome shotgun (WGS) entry which is preliminary data.</text>
</comment>
<dbReference type="Gene3D" id="1.20.272.10">
    <property type="match status" value="1"/>
</dbReference>
<evidence type="ECO:0000313" key="1">
    <source>
        <dbReference type="EMBL" id="OGG47546.1"/>
    </source>
</evidence>
<proteinExistence type="predicted"/>
<evidence type="ECO:0000313" key="2">
    <source>
        <dbReference type="Proteomes" id="UP000178344"/>
    </source>
</evidence>
<dbReference type="Proteomes" id="UP000178344">
    <property type="component" value="Unassembled WGS sequence"/>
</dbReference>
<dbReference type="InterPro" id="IPR027417">
    <property type="entry name" value="P-loop_NTPase"/>
</dbReference>
<dbReference type="EMBL" id="MFKQ01000007">
    <property type="protein sequence ID" value="OGG47546.1"/>
    <property type="molecule type" value="Genomic_DNA"/>
</dbReference>
<name>A0A1F6CEF3_9BACT</name>